<dbReference type="Pfam" id="PF00291">
    <property type="entry name" value="PALP"/>
    <property type="match status" value="1"/>
</dbReference>
<reference evidence="4 5" key="1">
    <citation type="submission" date="2023-07" db="EMBL/GenBank/DDBJ databases">
        <title>Functional and genomic diversity of the sorghum phyllosphere microbiome.</title>
        <authorList>
            <person name="Shade A."/>
        </authorList>
    </citation>
    <scope>NUCLEOTIDE SEQUENCE [LARGE SCALE GENOMIC DNA]</scope>
    <source>
        <strain evidence="4 5">SORGH_AS_1207</strain>
    </source>
</reference>
<dbReference type="SUPFAM" id="SSF53686">
    <property type="entry name" value="Tryptophan synthase beta subunit-like PLP-dependent enzymes"/>
    <property type="match status" value="1"/>
</dbReference>
<evidence type="ECO:0000256" key="1">
    <source>
        <dbReference type="ARBA" id="ARBA00001933"/>
    </source>
</evidence>
<protein>
    <submittedName>
        <fullName evidence="4">Cystathionine beta-synthase</fullName>
        <ecNumber evidence="4">4.2.1.22</ecNumber>
    </submittedName>
</protein>
<dbReference type="RefSeq" id="WP_307481210.1">
    <property type="nucleotide sequence ID" value="NZ_JAUTBF010000001.1"/>
</dbReference>
<dbReference type="InterPro" id="IPR001926">
    <property type="entry name" value="TrpB-like_PALP"/>
</dbReference>
<dbReference type="PANTHER" id="PTHR10314">
    <property type="entry name" value="CYSTATHIONINE BETA-SYNTHASE"/>
    <property type="match status" value="1"/>
</dbReference>
<dbReference type="CDD" id="cd01561">
    <property type="entry name" value="CBS_like"/>
    <property type="match status" value="1"/>
</dbReference>
<dbReference type="EMBL" id="JAUTBF010000001">
    <property type="protein sequence ID" value="MDQ1122627.1"/>
    <property type="molecule type" value="Genomic_DNA"/>
</dbReference>
<keyword evidence="2" id="KW-0663">Pyridoxal phosphate</keyword>
<evidence type="ECO:0000259" key="3">
    <source>
        <dbReference type="Pfam" id="PF00291"/>
    </source>
</evidence>
<dbReference type="InterPro" id="IPR036052">
    <property type="entry name" value="TrpB-like_PALP_sf"/>
</dbReference>
<organism evidence="4 5">
    <name type="scientific">Microbacterium trichothecenolyticum</name>
    <name type="common">Aureobacterium trichothecenolyticum</name>
    <dbReference type="NCBI Taxonomy" id="69370"/>
    <lineage>
        <taxon>Bacteria</taxon>
        <taxon>Bacillati</taxon>
        <taxon>Actinomycetota</taxon>
        <taxon>Actinomycetes</taxon>
        <taxon>Micrococcales</taxon>
        <taxon>Microbacteriaceae</taxon>
        <taxon>Microbacterium</taxon>
    </lineage>
</organism>
<evidence type="ECO:0000313" key="5">
    <source>
        <dbReference type="Proteomes" id="UP001226691"/>
    </source>
</evidence>
<name>A0ABU0TUK5_MICTR</name>
<proteinExistence type="predicted"/>
<gene>
    <name evidence="4" type="ORF">QE412_001200</name>
</gene>
<accession>A0ABU0TUK5</accession>
<dbReference type="Proteomes" id="UP001226691">
    <property type="component" value="Unassembled WGS sequence"/>
</dbReference>
<comment type="caution">
    <text evidence="4">The sequence shown here is derived from an EMBL/GenBank/DDBJ whole genome shotgun (WGS) entry which is preliminary data.</text>
</comment>
<sequence>MASIPEQFPDPSLSRTYESILDLIGNTPLVRVNVLARDLPASVYVKLDHFNIGGSAKDRIALNMLRQASAAGELRPGDRIIETGQGNTSIALALAGVIGAHPSTVIAKPDLSPEKLNLLRMLGAATTPGKLDVDKSDPEHAWVIAERHLAEHDGLWWPRQHSTASNPDAHYASTGPELWHQTGGRITHFLAAVATGGTVSGTGRFLHEQNPGVQVIGTTFDLPSKPWADAALNKVFHRAPGWEDLDPDWPENIDLEQIDALQARTKEEVIDFAFHVARTEGLLLGPSSVLSLKVALELAGSAQPGDVIVVYSADHARDYTSAEYNEQWLRTNDLGHVADRWFGSRPAT</sequence>
<feature type="domain" description="Tryptophan synthase beta chain-like PALP" evidence="3">
    <location>
        <begin position="21"/>
        <end position="311"/>
    </location>
</feature>
<dbReference type="GO" id="GO:0004122">
    <property type="term" value="F:cystathionine beta-synthase activity"/>
    <property type="evidence" value="ECO:0007669"/>
    <property type="project" value="UniProtKB-EC"/>
</dbReference>
<comment type="cofactor">
    <cofactor evidence="1">
        <name>pyridoxal 5'-phosphate</name>
        <dbReference type="ChEBI" id="CHEBI:597326"/>
    </cofactor>
</comment>
<keyword evidence="5" id="KW-1185">Reference proteome</keyword>
<dbReference type="Gene3D" id="3.40.50.1100">
    <property type="match status" value="2"/>
</dbReference>
<evidence type="ECO:0000313" key="4">
    <source>
        <dbReference type="EMBL" id="MDQ1122627.1"/>
    </source>
</evidence>
<evidence type="ECO:0000256" key="2">
    <source>
        <dbReference type="ARBA" id="ARBA00022898"/>
    </source>
</evidence>
<dbReference type="InterPro" id="IPR050214">
    <property type="entry name" value="Cys_Synth/Cystath_Beta-Synth"/>
</dbReference>
<dbReference type="EC" id="4.2.1.22" evidence="4"/>
<keyword evidence="4" id="KW-0456">Lyase</keyword>